<comment type="caution">
    <text evidence="13">The sequence shown here is derived from an EMBL/GenBank/DDBJ whole genome shotgun (WGS) entry which is preliminary data.</text>
</comment>
<dbReference type="InterPro" id="IPR043198">
    <property type="entry name" value="Cyclin/Ssn8"/>
</dbReference>
<evidence type="ECO:0000256" key="3">
    <source>
        <dbReference type="ARBA" id="ARBA00022491"/>
    </source>
</evidence>
<evidence type="ECO:0000256" key="8">
    <source>
        <dbReference type="ARBA" id="ARBA00023242"/>
    </source>
</evidence>
<comment type="similarity">
    <text evidence="2">Belongs to the cyclin family. Cyclin C subfamily.</text>
</comment>
<keyword evidence="4" id="KW-0805">Transcription regulation</keyword>
<keyword evidence="11" id="KW-1133">Transmembrane helix</keyword>
<feature type="transmembrane region" description="Helical" evidence="11">
    <location>
        <begin position="262"/>
        <end position="283"/>
    </location>
</feature>
<evidence type="ECO:0000256" key="11">
    <source>
        <dbReference type="SAM" id="Phobius"/>
    </source>
</evidence>
<keyword evidence="11" id="KW-0812">Transmembrane</keyword>
<feature type="domain" description="Cyclin-like" evidence="12">
    <location>
        <begin position="46"/>
        <end position="139"/>
    </location>
</feature>
<dbReference type="Gene3D" id="1.10.472.10">
    <property type="entry name" value="Cyclin-like"/>
    <property type="match status" value="2"/>
</dbReference>
<evidence type="ECO:0000313" key="13">
    <source>
        <dbReference type="EMBL" id="KAK1921234.1"/>
    </source>
</evidence>
<evidence type="ECO:0000256" key="1">
    <source>
        <dbReference type="ARBA" id="ARBA00004123"/>
    </source>
</evidence>
<dbReference type="AlphaFoldDB" id="A0AAD9CUS7"/>
<comment type="subcellular location">
    <subcellularLocation>
        <location evidence="1">Nucleus</location>
    </subcellularLocation>
</comment>
<dbReference type="FunFam" id="1.10.472.10:FF:000076">
    <property type="entry name" value="RNA polymerase II holoenzyme cyclin-like subunit"/>
    <property type="match status" value="1"/>
</dbReference>
<keyword evidence="8" id="KW-0539">Nucleus</keyword>
<evidence type="ECO:0000256" key="4">
    <source>
        <dbReference type="ARBA" id="ARBA00023015"/>
    </source>
</evidence>
<keyword evidence="6" id="KW-0010">Activator</keyword>
<keyword evidence="3" id="KW-0678">Repressor</keyword>
<dbReference type="SUPFAM" id="SSF47954">
    <property type="entry name" value="Cyclin-like"/>
    <property type="match status" value="2"/>
</dbReference>
<dbReference type="CDD" id="cd20513">
    <property type="entry name" value="CYCLIN_CCNC_rpt1"/>
    <property type="match status" value="1"/>
</dbReference>
<dbReference type="GO" id="GO:0005634">
    <property type="term" value="C:nucleus"/>
    <property type="evidence" value="ECO:0007669"/>
    <property type="project" value="UniProtKB-SubCell"/>
</dbReference>
<evidence type="ECO:0000313" key="14">
    <source>
        <dbReference type="Proteomes" id="UP001182556"/>
    </source>
</evidence>
<dbReference type="PANTHER" id="PTHR10026">
    <property type="entry name" value="CYCLIN"/>
    <property type="match status" value="1"/>
</dbReference>
<organism evidence="13 14">
    <name type="scientific">Papiliotrema laurentii</name>
    <name type="common">Cryptococcus laurentii</name>
    <dbReference type="NCBI Taxonomy" id="5418"/>
    <lineage>
        <taxon>Eukaryota</taxon>
        <taxon>Fungi</taxon>
        <taxon>Dikarya</taxon>
        <taxon>Basidiomycota</taxon>
        <taxon>Agaricomycotina</taxon>
        <taxon>Tremellomycetes</taxon>
        <taxon>Tremellales</taxon>
        <taxon>Rhynchogastremaceae</taxon>
        <taxon>Papiliotrema</taxon>
    </lineage>
</organism>
<dbReference type="GO" id="GO:0016538">
    <property type="term" value="F:cyclin-dependent protein serine/threonine kinase regulator activity"/>
    <property type="evidence" value="ECO:0007669"/>
    <property type="project" value="InterPro"/>
</dbReference>
<dbReference type="InterPro" id="IPR013763">
    <property type="entry name" value="Cyclin-like_dom"/>
</dbReference>
<keyword evidence="7" id="KW-0804">Transcription</keyword>
<keyword evidence="11" id="KW-0472">Membrane</keyword>
<dbReference type="EMBL" id="JAODAN010000011">
    <property type="protein sequence ID" value="KAK1921234.1"/>
    <property type="molecule type" value="Genomic_DNA"/>
</dbReference>
<evidence type="ECO:0000256" key="9">
    <source>
        <dbReference type="RuleBase" id="RU000383"/>
    </source>
</evidence>
<dbReference type="Pfam" id="PF00134">
    <property type="entry name" value="Cyclin_N"/>
    <property type="match status" value="1"/>
</dbReference>
<dbReference type="GO" id="GO:0006357">
    <property type="term" value="P:regulation of transcription by RNA polymerase II"/>
    <property type="evidence" value="ECO:0007669"/>
    <property type="project" value="InterPro"/>
</dbReference>
<proteinExistence type="inferred from homology"/>
<keyword evidence="5 9" id="KW-0195">Cyclin</keyword>
<dbReference type="SMART" id="SM00385">
    <property type="entry name" value="CYCLIN"/>
    <property type="match status" value="1"/>
</dbReference>
<evidence type="ECO:0000256" key="10">
    <source>
        <dbReference type="SAM" id="MobiDB-lite"/>
    </source>
</evidence>
<evidence type="ECO:0000256" key="2">
    <source>
        <dbReference type="ARBA" id="ARBA00008638"/>
    </source>
</evidence>
<evidence type="ECO:0000256" key="6">
    <source>
        <dbReference type="ARBA" id="ARBA00023159"/>
    </source>
</evidence>
<dbReference type="InterPro" id="IPR036915">
    <property type="entry name" value="Cyclin-like_sf"/>
</dbReference>
<sequence>MSSNFWSSSHCRYWLVSRSHLNASRALDLQYATPRQLYCLNIWFANLIQKLGKRLMLRQIPIATATVFFRRFYLKNSYCETNPYLVLAACCFVAAKVEETPVHIKSVVQEAKLVFSEVNVKMFPGETNKLGEMEFYLMEDLDFHLTIFHPYRSLLHMLGREPADPGKFPQSRVDEDAEIKKKEAEVKKKREEEAKKLGPPGSTRVMAALDEIASGKWEESEEARIRRLMGRGSGEGLMEIDEGVLQICLFLINDTYRTDVHLLYPPYVISLAVLYIGFCLTAMNNPSGTRTRSSSSQVNTLAASLETNEALDLPPPPSGAAEFIASFEVSLPILLACVQDIIVLYPIWEAFEPSTRPNNQGGTNPSTLAAAAAALGKGQEKKDVKEKFGPDEAEALVRRMIEERAVDLSHPSRAVPIADDGKSTTSSLAGKKRSRAG</sequence>
<dbReference type="InterPro" id="IPR006671">
    <property type="entry name" value="Cyclin_N"/>
</dbReference>
<evidence type="ECO:0000259" key="12">
    <source>
        <dbReference type="SMART" id="SM00385"/>
    </source>
</evidence>
<accession>A0AAD9CUS7</accession>
<protein>
    <submittedName>
        <fullName evidence="13">Cyclin-like protein</fullName>
    </submittedName>
</protein>
<evidence type="ECO:0000256" key="5">
    <source>
        <dbReference type="ARBA" id="ARBA00023127"/>
    </source>
</evidence>
<gene>
    <name evidence="13" type="ORF">DB88DRAFT_542790</name>
</gene>
<keyword evidence="14" id="KW-1185">Reference proteome</keyword>
<name>A0AAD9CUS7_PAPLA</name>
<reference evidence="13" key="1">
    <citation type="submission" date="2023-02" db="EMBL/GenBank/DDBJ databases">
        <title>Identification and recombinant expression of a fungal hydrolase from Papiliotrema laurentii that hydrolyzes apple cutin and clears colloidal polyester polyurethane.</title>
        <authorList>
            <consortium name="DOE Joint Genome Institute"/>
            <person name="Roman V.A."/>
            <person name="Bojanowski C."/>
            <person name="Crable B.R."/>
            <person name="Wagner D.N."/>
            <person name="Hung C.S."/>
            <person name="Nadeau L.J."/>
            <person name="Schratz L."/>
            <person name="Haridas S."/>
            <person name="Pangilinan J."/>
            <person name="Lipzen A."/>
            <person name="Na H."/>
            <person name="Yan M."/>
            <person name="Ng V."/>
            <person name="Grigoriev I.V."/>
            <person name="Spatafora J.W."/>
            <person name="Barlow D."/>
            <person name="Biffinger J."/>
            <person name="Kelley-Loughnane N."/>
            <person name="Varaljay V.A."/>
            <person name="Crookes-Goodson W.J."/>
        </authorList>
    </citation>
    <scope>NUCLEOTIDE SEQUENCE</scope>
    <source>
        <strain evidence="13">5307AH</strain>
    </source>
</reference>
<feature type="region of interest" description="Disordered" evidence="10">
    <location>
        <begin position="409"/>
        <end position="437"/>
    </location>
</feature>
<dbReference type="Proteomes" id="UP001182556">
    <property type="component" value="Unassembled WGS sequence"/>
</dbReference>
<evidence type="ECO:0000256" key="7">
    <source>
        <dbReference type="ARBA" id="ARBA00023163"/>
    </source>
</evidence>